<evidence type="ECO:0000313" key="5">
    <source>
        <dbReference type="Proteomes" id="UP000830116"/>
    </source>
</evidence>
<evidence type="ECO:0000259" key="3">
    <source>
        <dbReference type="Pfam" id="PF01464"/>
    </source>
</evidence>
<dbReference type="Gene3D" id="1.25.40.10">
    <property type="entry name" value="Tetratricopeptide repeat domain"/>
    <property type="match status" value="2"/>
</dbReference>
<dbReference type="SUPFAM" id="SSF48452">
    <property type="entry name" value="TPR-like"/>
    <property type="match status" value="1"/>
</dbReference>
<dbReference type="CDD" id="cd13401">
    <property type="entry name" value="Slt70-like"/>
    <property type="match status" value="1"/>
</dbReference>
<gene>
    <name evidence="4" type="ORF">MNR06_07200</name>
</gene>
<dbReference type="InterPro" id="IPR023346">
    <property type="entry name" value="Lysozyme-like_dom_sf"/>
</dbReference>
<accession>A0ABY4CCQ7</accession>
<dbReference type="PANTHER" id="PTHR37423:SF2">
    <property type="entry name" value="MEMBRANE-BOUND LYTIC MUREIN TRANSGLYCOSYLASE C"/>
    <property type="match status" value="1"/>
</dbReference>
<sequence>MNKKMISGLLLCSLSASSVLAQVQTVHVSKDIPSKKIVDLYQIMSNQEPKNLKPMARLKDHEIHLRWSECASLAPSVFAINTSLRGWIGLTWLHCISKQQKKKKDVAALERALGTLQGNKHLFTDGPWSVDLARNYLALKLEHLDDLVGRKLGKASDLEELLAGPFELSKDQKSKVYSLLGDMALNKSDTAQAQFFFEEAQSYKDTSYIEDRLDFIERTKKKADAVTESSAELPPVPKTVVVDPEINLELKIQQDLKRGDPTAAVKSAVTLLNQFPGSSQAKRVKDKPLEIYNTLSDDFKTRALAEMGEADSVRLLEWAQSLHRRGDYSASLHFASKYLEKNPAAEKTTSAHWIIGRSAHFVGNYDLALEHFQKLISFHNGSDESSEALLRAGLIYYRKKDFLTASTHFDRLFQQDKDKYDLNAQYWLVRSLQALKAERAKEVAEKLMQRYPFSYYGLRLRAESENGKLKWPEVKEKPKNTAEGFYLVGKQKDTWKRFSILSDAGWVVEAHYEVPNLPFVKDPTLKIKMAEKMAERMQFFTAIRWTNDALEADPLLRQEQFIKFAYPKVFEDVYKKEGERYGIHPSLLRSLTRQESGFHLQAVSTSNALGLMQMIPSTAQEVARKLSLRIEIPEDMFRPEINIPMGSSYVSQMLVQFQNNVPFALAAYNAGPHRLKIWMNSRSEISELVTRPSGEVLDEVWFDELPWTETSFYVKAILRNVLLYRLVEDREISLKPVLWQDLLYKKAK</sequence>
<keyword evidence="5" id="KW-1185">Reference proteome</keyword>
<dbReference type="Gene3D" id="1.10.530.10">
    <property type="match status" value="1"/>
</dbReference>
<comment type="similarity">
    <text evidence="1">Belongs to the transglycosylase Slt family.</text>
</comment>
<dbReference type="SMART" id="SM00028">
    <property type="entry name" value="TPR"/>
    <property type="match status" value="4"/>
</dbReference>
<evidence type="ECO:0000313" key="4">
    <source>
        <dbReference type="EMBL" id="UOF02735.1"/>
    </source>
</evidence>
<dbReference type="RefSeq" id="WP_243540537.1">
    <property type="nucleotide sequence ID" value="NZ_CP093442.1"/>
</dbReference>
<dbReference type="InterPro" id="IPR008258">
    <property type="entry name" value="Transglycosylase_SLT_dom_1"/>
</dbReference>
<dbReference type="EMBL" id="CP093442">
    <property type="protein sequence ID" value="UOF02735.1"/>
    <property type="molecule type" value="Genomic_DNA"/>
</dbReference>
<dbReference type="PANTHER" id="PTHR37423">
    <property type="entry name" value="SOLUBLE LYTIC MUREIN TRANSGLYCOSYLASE-RELATED"/>
    <property type="match status" value="1"/>
</dbReference>
<feature type="signal peptide" evidence="2">
    <location>
        <begin position="1"/>
        <end position="21"/>
    </location>
</feature>
<dbReference type="Proteomes" id="UP000830116">
    <property type="component" value="Chromosome"/>
</dbReference>
<evidence type="ECO:0000256" key="1">
    <source>
        <dbReference type="ARBA" id="ARBA00007734"/>
    </source>
</evidence>
<dbReference type="SUPFAM" id="SSF53955">
    <property type="entry name" value="Lysozyme-like"/>
    <property type="match status" value="1"/>
</dbReference>
<feature type="domain" description="Transglycosylase SLT" evidence="3">
    <location>
        <begin position="574"/>
        <end position="683"/>
    </location>
</feature>
<proteinExistence type="inferred from homology"/>
<dbReference type="InterPro" id="IPR011990">
    <property type="entry name" value="TPR-like_helical_dom_sf"/>
</dbReference>
<evidence type="ECO:0000256" key="2">
    <source>
        <dbReference type="SAM" id="SignalP"/>
    </source>
</evidence>
<name>A0ABY4CCQ7_9BACT</name>
<dbReference type="Pfam" id="PF13174">
    <property type="entry name" value="TPR_6"/>
    <property type="match status" value="1"/>
</dbReference>
<protein>
    <submittedName>
        <fullName evidence="4">Transglycosylase SLT domain-containing protein</fullName>
    </submittedName>
</protein>
<feature type="chain" id="PRO_5045464556" evidence="2">
    <location>
        <begin position="22"/>
        <end position="748"/>
    </location>
</feature>
<reference evidence="4" key="1">
    <citation type="submission" date="2022-03" db="EMBL/GenBank/DDBJ databases">
        <title>Genome Identification and Characterization of new species Bdellovibrio reynosense LBG001 sp. nov. from a Mexico soil sample.</title>
        <authorList>
            <person name="Camilli A."/>
            <person name="Ajao Y."/>
            <person name="Guo X."/>
        </authorList>
    </citation>
    <scope>NUCLEOTIDE SEQUENCE</scope>
    <source>
        <strain evidence="4">LBG001</strain>
    </source>
</reference>
<keyword evidence="2" id="KW-0732">Signal</keyword>
<dbReference type="Pfam" id="PF01464">
    <property type="entry name" value="SLT"/>
    <property type="match status" value="1"/>
</dbReference>
<organism evidence="4 5">
    <name type="scientific">Bdellovibrio reynosensis</name>
    <dbReference type="NCBI Taxonomy" id="2835041"/>
    <lineage>
        <taxon>Bacteria</taxon>
        <taxon>Pseudomonadati</taxon>
        <taxon>Bdellovibrionota</taxon>
        <taxon>Bdellovibrionia</taxon>
        <taxon>Bdellovibrionales</taxon>
        <taxon>Pseudobdellovibrionaceae</taxon>
        <taxon>Bdellovibrio</taxon>
    </lineage>
</organism>
<dbReference type="InterPro" id="IPR019734">
    <property type="entry name" value="TPR_rpt"/>
</dbReference>